<keyword evidence="3" id="KW-1003">Cell membrane</keyword>
<reference evidence="7 8" key="1">
    <citation type="submission" date="2018-03" db="EMBL/GenBank/DDBJ databases">
        <title>Whole genome sequencing of Histamine producing bacteria.</title>
        <authorList>
            <person name="Butler K."/>
        </authorList>
    </citation>
    <scope>NUCLEOTIDE SEQUENCE [LARGE SCALE GENOMIC DNA]</scope>
    <source>
        <strain evidence="7 8">ATCC 19614</strain>
    </source>
</reference>
<name>A0A2T3L8G5_9GAMM</name>
<dbReference type="GO" id="GO:0005886">
    <property type="term" value="C:plasma membrane"/>
    <property type="evidence" value="ECO:0007669"/>
    <property type="project" value="UniProtKB-SubCell"/>
</dbReference>
<dbReference type="GO" id="GO:0047355">
    <property type="term" value="F:CDP-glycerol glycerophosphotransferase activity"/>
    <property type="evidence" value="ECO:0007669"/>
    <property type="project" value="InterPro"/>
</dbReference>
<evidence type="ECO:0000256" key="2">
    <source>
        <dbReference type="ARBA" id="ARBA00010488"/>
    </source>
</evidence>
<evidence type="ECO:0000256" key="3">
    <source>
        <dbReference type="ARBA" id="ARBA00022475"/>
    </source>
</evidence>
<dbReference type="EMBL" id="PYOC01000004">
    <property type="protein sequence ID" value="PSV46980.1"/>
    <property type="molecule type" value="Genomic_DNA"/>
</dbReference>
<dbReference type="AlphaFoldDB" id="A0A2T3L8G5"/>
<accession>A0A2T3L8G5</accession>
<dbReference type="GO" id="GO:0019350">
    <property type="term" value="P:teichoic acid biosynthetic process"/>
    <property type="evidence" value="ECO:0007669"/>
    <property type="project" value="UniProtKB-KW"/>
</dbReference>
<dbReference type="InterPro" id="IPR043149">
    <property type="entry name" value="TagF_N"/>
</dbReference>
<dbReference type="PANTHER" id="PTHR37316:SF3">
    <property type="entry name" value="TEICHOIC ACID GLYCEROL-PHOSPHATE TRANSFERASE"/>
    <property type="match status" value="1"/>
</dbReference>
<dbReference type="Gene3D" id="3.40.50.11820">
    <property type="match status" value="1"/>
</dbReference>
<comment type="caution">
    <text evidence="7">The sequence shown here is derived from an EMBL/GenBank/DDBJ whole genome shotgun (WGS) entry which is preliminary data.</text>
</comment>
<keyword evidence="8" id="KW-1185">Reference proteome</keyword>
<evidence type="ECO:0000313" key="8">
    <source>
        <dbReference type="Proteomes" id="UP000241803"/>
    </source>
</evidence>
<dbReference type="InterPro" id="IPR007554">
    <property type="entry name" value="Glycerophosphate_synth"/>
</dbReference>
<evidence type="ECO:0000313" key="7">
    <source>
        <dbReference type="EMBL" id="PSV46980.1"/>
    </source>
</evidence>
<comment type="subcellular location">
    <subcellularLocation>
        <location evidence="1">Cell membrane</location>
        <topology evidence="1">Peripheral membrane protein</topology>
    </subcellularLocation>
</comment>
<keyword evidence="5" id="KW-0777">Teichoic acid biosynthesis</keyword>
<comment type="similarity">
    <text evidence="2">Belongs to the CDP-glycerol glycerophosphotransferase family.</text>
</comment>
<gene>
    <name evidence="7" type="ORF">C9J47_13555</name>
</gene>
<keyword evidence="4" id="KW-0808">Transferase</keyword>
<evidence type="ECO:0000256" key="6">
    <source>
        <dbReference type="ARBA" id="ARBA00023136"/>
    </source>
</evidence>
<dbReference type="Proteomes" id="UP000241803">
    <property type="component" value="Unassembled WGS sequence"/>
</dbReference>
<dbReference type="InterPro" id="IPR051612">
    <property type="entry name" value="Teichoic_Acid_Biosynth"/>
</dbReference>
<sequence length="343" mass="39541">MLYASTGILDANLICVEAYLKAYHPEFEVIIIKGKHKLSIRNRLKALISFFTAYYLIVDHAIPRFLTNNKRKIYNVWHGIPLKTIRHFDDKRFKESFLDFESKNLNGLVCSSMLDMAVMSACFQVPPSRCILSGLPRNDLIFQGQLEWYEDAQEALLIEQLQGRKLVSWMPTYRGSWHENNEITGFSEPNECQLLDFLKANNAVLGVRPHKFSRLQPFPLLEAEGLLLDLKEYNVTNTVLKHTNILITDYSSVWLDYSIISSNICLYLYDAQLYDGERGMIYPLNTVFPGDISYDFNHLLMALNQSMASMGNNSPKGSALFFKYRDNNNTKRFVEAILDEKNS</sequence>
<evidence type="ECO:0000256" key="5">
    <source>
        <dbReference type="ARBA" id="ARBA00022944"/>
    </source>
</evidence>
<keyword evidence="6" id="KW-0472">Membrane</keyword>
<evidence type="ECO:0000256" key="4">
    <source>
        <dbReference type="ARBA" id="ARBA00022679"/>
    </source>
</evidence>
<dbReference type="InterPro" id="IPR043148">
    <property type="entry name" value="TagF_C"/>
</dbReference>
<protein>
    <submittedName>
        <fullName evidence="7">Uncharacterized protein</fullName>
    </submittedName>
</protein>
<dbReference type="PANTHER" id="PTHR37316">
    <property type="entry name" value="TEICHOIC ACID GLYCEROL-PHOSPHATE PRIMASE"/>
    <property type="match status" value="1"/>
</dbReference>
<organism evidence="7 8">
    <name type="scientific">Photobacterium indicum</name>
    <dbReference type="NCBI Taxonomy" id="81447"/>
    <lineage>
        <taxon>Bacteria</taxon>
        <taxon>Pseudomonadati</taxon>
        <taxon>Pseudomonadota</taxon>
        <taxon>Gammaproteobacteria</taxon>
        <taxon>Vibrionales</taxon>
        <taxon>Vibrionaceae</taxon>
        <taxon>Photobacterium</taxon>
    </lineage>
</organism>
<proteinExistence type="inferred from homology"/>
<evidence type="ECO:0000256" key="1">
    <source>
        <dbReference type="ARBA" id="ARBA00004202"/>
    </source>
</evidence>
<dbReference type="Pfam" id="PF04464">
    <property type="entry name" value="Glyphos_transf"/>
    <property type="match status" value="1"/>
</dbReference>
<dbReference type="Gene3D" id="3.40.50.12580">
    <property type="match status" value="1"/>
</dbReference>